<evidence type="ECO:0000313" key="4">
    <source>
        <dbReference type="EMBL" id="KAJ8954268.1"/>
    </source>
</evidence>
<dbReference type="Proteomes" id="UP001162156">
    <property type="component" value="Unassembled WGS sequence"/>
</dbReference>
<name>A0AAV8YRA0_9CUCU</name>
<dbReference type="AlphaFoldDB" id="A0AAV8YRA0"/>
<evidence type="ECO:0000256" key="1">
    <source>
        <dbReference type="ARBA" id="ARBA00001968"/>
    </source>
</evidence>
<comment type="caution">
    <text evidence="4">The sequence shown here is derived from an EMBL/GenBank/DDBJ whole genome shotgun (WGS) entry which is preliminary data.</text>
</comment>
<organism evidence="4 5">
    <name type="scientific">Rhamnusium bicolor</name>
    <dbReference type="NCBI Taxonomy" id="1586634"/>
    <lineage>
        <taxon>Eukaryota</taxon>
        <taxon>Metazoa</taxon>
        <taxon>Ecdysozoa</taxon>
        <taxon>Arthropoda</taxon>
        <taxon>Hexapoda</taxon>
        <taxon>Insecta</taxon>
        <taxon>Pterygota</taxon>
        <taxon>Neoptera</taxon>
        <taxon>Endopterygota</taxon>
        <taxon>Coleoptera</taxon>
        <taxon>Polyphaga</taxon>
        <taxon>Cucujiformia</taxon>
        <taxon>Chrysomeloidea</taxon>
        <taxon>Cerambycidae</taxon>
        <taxon>Lepturinae</taxon>
        <taxon>Rhagiini</taxon>
        <taxon>Rhamnusium</taxon>
    </lineage>
</organism>
<evidence type="ECO:0000259" key="3">
    <source>
        <dbReference type="Pfam" id="PF13359"/>
    </source>
</evidence>
<feature type="domain" description="DDE Tnp4" evidence="3">
    <location>
        <begin position="3"/>
        <end position="123"/>
    </location>
</feature>
<dbReference type="GO" id="GO:0046872">
    <property type="term" value="F:metal ion binding"/>
    <property type="evidence" value="ECO:0007669"/>
    <property type="project" value="UniProtKB-KW"/>
</dbReference>
<reference evidence="4" key="1">
    <citation type="journal article" date="2023" name="Insect Mol. Biol.">
        <title>Genome sequencing provides insights into the evolution of gene families encoding plant cell wall-degrading enzymes in longhorned beetles.</title>
        <authorList>
            <person name="Shin N.R."/>
            <person name="Okamura Y."/>
            <person name="Kirsch R."/>
            <person name="Pauchet Y."/>
        </authorList>
    </citation>
    <scope>NUCLEOTIDE SEQUENCE</scope>
    <source>
        <strain evidence="4">RBIC_L_NR</strain>
    </source>
</reference>
<accession>A0AAV8YRA0</accession>
<keyword evidence="2" id="KW-0479">Metal-binding</keyword>
<dbReference type="InterPro" id="IPR027806">
    <property type="entry name" value="HARBI1_dom"/>
</dbReference>
<sequence>MSACDYDLRIFSINPAHAGATHDSFIWRSSTTKSELERCYNEGDWNSWLLGESGFPLQPWLMVHFQNAAPNSPEDRFNQTHALTRNCIERCNRVLKTRFLCKGTLRYDPETVRNIVTAYAVMCIATNVELPPINNLNQKTGNI</sequence>
<evidence type="ECO:0000313" key="5">
    <source>
        <dbReference type="Proteomes" id="UP001162156"/>
    </source>
</evidence>
<comment type="cofactor">
    <cofactor evidence="1">
        <name>a divalent metal cation</name>
        <dbReference type="ChEBI" id="CHEBI:60240"/>
    </cofactor>
</comment>
<dbReference type="Pfam" id="PF13359">
    <property type="entry name" value="DDE_Tnp_4"/>
    <property type="match status" value="1"/>
</dbReference>
<dbReference type="EMBL" id="JANEYF010001932">
    <property type="protein sequence ID" value="KAJ8954268.1"/>
    <property type="molecule type" value="Genomic_DNA"/>
</dbReference>
<evidence type="ECO:0000256" key="2">
    <source>
        <dbReference type="ARBA" id="ARBA00022723"/>
    </source>
</evidence>
<gene>
    <name evidence="4" type="ORF">NQ314_007144</name>
</gene>
<protein>
    <recommendedName>
        <fullName evidence="3">DDE Tnp4 domain-containing protein</fullName>
    </recommendedName>
</protein>
<keyword evidence="5" id="KW-1185">Reference proteome</keyword>
<proteinExistence type="predicted"/>